<reference evidence="1" key="1">
    <citation type="journal article" date="2014" name="Front. Microbiol.">
        <title>High frequency of phylogenetically diverse reductive dehalogenase-homologous genes in deep subseafloor sedimentary metagenomes.</title>
        <authorList>
            <person name="Kawai M."/>
            <person name="Futagami T."/>
            <person name="Toyoda A."/>
            <person name="Takaki Y."/>
            <person name="Nishi S."/>
            <person name="Hori S."/>
            <person name="Arai W."/>
            <person name="Tsubouchi T."/>
            <person name="Morono Y."/>
            <person name="Uchiyama I."/>
            <person name="Ito T."/>
            <person name="Fujiyama A."/>
            <person name="Inagaki F."/>
            <person name="Takami H."/>
        </authorList>
    </citation>
    <scope>NUCLEOTIDE SEQUENCE</scope>
    <source>
        <strain evidence="1">Expedition CK06-06</strain>
    </source>
</reference>
<dbReference type="EMBL" id="BART01022912">
    <property type="protein sequence ID" value="GAH02278.1"/>
    <property type="molecule type" value="Genomic_DNA"/>
</dbReference>
<comment type="caution">
    <text evidence="1">The sequence shown here is derived from an EMBL/GenBank/DDBJ whole genome shotgun (WGS) entry which is preliminary data.</text>
</comment>
<sequence length="34" mass="3900">IINNNALNIGPNPISYNLYIKQSTDEVYVKLSYQ</sequence>
<evidence type="ECO:0000313" key="1">
    <source>
        <dbReference type="EMBL" id="GAH02278.1"/>
    </source>
</evidence>
<accession>X1E0T6</accession>
<organism evidence="1">
    <name type="scientific">marine sediment metagenome</name>
    <dbReference type="NCBI Taxonomy" id="412755"/>
    <lineage>
        <taxon>unclassified sequences</taxon>
        <taxon>metagenomes</taxon>
        <taxon>ecological metagenomes</taxon>
    </lineage>
</organism>
<dbReference type="AlphaFoldDB" id="X1E0T6"/>
<name>X1E0T6_9ZZZZ</name>
<protein>
    <submittedName>
        <fullName evidence="1">Uncharacterized protein</fullName>
    </submittedName>
</protein>
<proteinExistence type="predicted"/>
<feature type="non-terminal residue" evidence="1">
    <location>
        <position position="1"/>
    </location>
</feature>
<gene>
    <name evidence="1" type="ORF">S01H4_41837</name>
</gene>